<reference evidence="2 3" key="1">
    <citation type="submission" date="2024-01" db="EMBL/GenBank/DDBJ databases">
        <title>The genomes of 5 underutilized Papilionoideae crops provide insights into root nodulation and disease resistanc.</title>
        <authorList>
            <person name="Jiang F."/>
        </authorList>
    </citation>
    <scope>NUCLEOTIDE SEQUENCE [LARGE SCALE GENOMIC DNA]</scope>
    <source>
        <strain evidence="2">JINMINGXINNONG_FW02</strain>
        <tissue evidence="2">Leaves</tissue>
    </source>
</reference>
<dbReference type="Proteomes" id="UP001374584">
    <property type="component" value="Unassembled WGS sequence"/>
</dbReference>
<sequence length="178" mass="19676">MHPILIAAAPAPASAPVRSKTTPLRRRSRTKISALKQLLDLFVERVQDADPGLQKVALESMRQEIRTSTNSMTESDLKKYLADILLFLALTMSAKGERESLKDNVAGENAGSERKGKSRFVCSNAIKRITFFLLKRDFSLIDSKAVQHNPGLKSSSVNTKPFLLPSCIPPFPSSHNEQ</sequence>
<dbReference type="AlphaFoldDB" id="A0AAN9LUL8"/>
<name>A0AAN9LUL8_PHACN</name>
<protein>
    <recommendedName>
        <fullName evidence="1">RPN1 N-terminal domain-containing protein</fullName>
    </recommendedName>
</protein>
<feature type="domain" description="RPN1 N-terminal" evidence="1">
    <location>
        <begin position="39"/>
        <end position="73"/>
    </location>
</feature>
<evidence type="ECO:0000259" key="1">
    <source>
        <dbReference type="Pfam" id="PF17781"/>
    </source>
</evidence>
<dbReference type="InterPro" id="IPR040892">
    <property type="entry name" value="RPN1_N"/>
</dbReference>
<proteinExistence type="predicted"/>
<evidence type="ECO:0000313" key="2">
    <source>
        <dbReference type="EMBL" id="KAK7342705.1"/>
    </source>
</evidence>
<dbReference type="Pfam" id="PF17781">
    <property type="entry name" value="RPN1_RPN2_N"/>
    <property type="match status" value="1"/>
</dbReference>
<accession>A0AAN9LUL8</accession>
<gene>
    <name evidence="2" type="ORF">VNO80_25661</name>
</gene>
<evidence type="ECO:0000313" key="3">
    <source>
        <dbReference type="Proteomes" id="UP001374584"/>
    </source>
</evidence>
<keyword evidence="3" id="KW-1185">Reference proteome</keyword>
<dbReference type="EMBL" id="JAYMYR010000009">
    <property type="protein sequence ID" value="KAK7342705.1"/>
    <property type="molecule type" value="Genomic_DNA"/>
</dbReference>
<organism evidence="2 3">
    <name type="scientific">Phaseolus coccineus</name>
    <name type="common">Scarlet runner bean</name>
    <name type="synonym">Phaseolus multiflorus</name>
    <dbReference type="NCBI Taxonomy" id="3886"/>
    <lineage>
        <taxon>Eukaryota</taxon>
        <taxon>Viridiplantae</taxon>
        <taxon>Streptophyta</taxon>
        <taxon>Embryophyta</taxon>
        <taxon>Tracheophyta</taxon>
        <taxon>Spermatophyta</taxon>
        <taxon>Magnoliopsida</taxon>
        <taxon>eudicotyledons</taxon>
        <taxon>Gunneridae</taxon>
        <taxon>Pentapetalae</taxon>
        <taxon>rosids</taxon>
        <taxon>fabids</taxon>
        <taxon>Fabales</taxon>
        <taxon>Fabaceae</taxon>
        <taxon>Papilionoideae</taxon>
        <taxon>50 kb inversion clade</taxon>
        <taxon>NPAAA clade</taxon>
        <taxon>indigoferoid/millettioid clade</taxon>
        <taxon>Phaseoleae</taxon>
        <taxon>Phaseolus</taxon>
    </lineage>
</organism>
<comment type="caution">
    <text evidence="2">The sequence shown here is derived from an EMBL/GenBank/DDBJ whole genome shotgun (WGS) entry which is preliminary data.</text>
</comment>